<dbReference type="RefSeq" id="WP_072853188.1">
    <property type="nucleotide sequence ID" value="NZ_FQVI01000018.1"/>
</dbReference>
<dbReference type="GO" id="GO:0016740">
    <property type="term" value="F:transferase activity"/>
    <property type="evidence" value="ECO:0007669"/>
    <property type="project" value="UniProtKB-KW"/>
</dbReference>
<dbReference type="SUPFAM" id="SSF56059">
    <property type="entry name" value="Glutathione synthetase ATP-binding domain-like"/>
    <property type="match status" value="1"/>
</dbReference>
<dbReference type="InterPro" id="IPR036291">
    <property type="entry name" value="NAD(P)-bd_dom_sf"/>
</dbReference>
<dbReference type="PANTHER" id="PTHR43334:SF1">
    <property type="entry name" value="3-HYDROXYPROPIONATE--COA LIGASE [ADP-FORMING]"/>
    <property type="match status" value="1"/>
</dbReference>
<dbReference type="FunFam" id="3.30.1490.20:FF:000020">
    <property type="entry name" value="Protein lysine acetyltransferase"/>
    <property type="match status" value="1"/>
</dbReference>
<evidence type="ECO:0000259" key="6">
    <source>
        <dbReference type="PROSITE" id="PS50975"/>
    </source>
</evidence>
<dbReference type="Gene3D" id="3.40.50.720">
    <property type="entry name" value="NAD(P)-binding Rossmann-like Domain"/>
    <property type="match status" value="1"/>
</dbReference>
<evidence type="ECO:0000313" key="8">
    <source>
        <dbReference type="Proteomes" id="UP000184245"/>
    </source>
</evidence>
<dbReference type="EMBL" id="FQVI01000018">
    <property type="protein sequence ID" value="SHF24612.1"/>
    <property type="molecule type" value="Genomic_DNA"/>
</dbReference>
<dbReference type="Pfam" id="PF13380">
    <property type="entry name" value="CoA_binding_2"/>
    <property type="match status" value="1"/>
</dbReference>
<dbReference type="Proteomes" id="UP000184245">
    <property type="component" value="Unassembled WGS sequence"/>
</dbReference>
<dbReference type="Gene3D" id="3.40.50.261">
    <property type="entry name" value="Succinyl-CoA synthetase domains"/>
    <property type="match status" value="2"/>
</dbReference>
<dbReference type="InterPro" id="IPR011761">
    <property type="entry name" value="ATP-grasp"/>
</dbReference>
<dbReference type="SMART" id="SM00881">
    <property type="entry name" value="CoA_binding"/>
    <property type="match status" value="1"/>
</dbReference>
<evidence type="ECO:0000256" key="5">
    <source>
        <dbReference type="PROSITE-ProRule" id="PRU00409"/>
    </source>
</evidence>
<dbReference type="InterPro" id="IPR003781">
    <property type="entry name" value="CoA-bd"/>
</dbReference>
<comment type="similarity">
    <text evidence="4">In the N-terminal section; belongs to the acetate CoA ligase alpha subunit family.</text>
</comment>
<dbReference type="SUPFAM" id="SSF52210">
    <property type="entry name" value="Succinyl-CoA synthetase domains"/>
    <property type="match status" value="2"/>
</dbReference>
<feature type="domain" description="ATP-grasp" evidence="6">
    <location>
        <begin position="488"/>
        <end position="524"/>
    </location>
</feature>
<dbReference type="Gene3D" id="3.30.470.20">
    <property type="entry name" value="ATP-grasp fold, B domain"/>
    <property type="match status" value="1"/>
</dbReference>
<dbReference type="InterPro" id="IPR032875">
    <property type="entry name" value="Succ_CoA_lig_flav_dom"/>
</dbReference>
<dbReference type="SUPFAM" id="SSF51735">
    <property type="entry name" value="NAD(P)-binding Rossmann-fold domains"/>
    <property type="match status" value="1"/>
</dbReference>
<keyword evidence="3 5" id="KW-0067">ATP-binding</keyword>
<proteinExistence type="inferred from homology"/>
<dbReference type="AlphaFoldDB" id="A0A1M5A442"/>
<dbReference type="InterPro" id="IPR051538">
    <property type="entry name" value="Acyl-CoA_Synth/Transferase"/>
</dbReference>
<evidence type="ECO:0000256" key="2">
    <source>
        <dbReference type="ARBA" id="ARBA00022741"/>
    </source>
</evidence>
<reference evidence="7 8" key="1">
    <citation type="submission" date="2016-11" db="EMBL/GenBank/DDBJ databases">
        <authorList>
            <person name="Jaros S."/>
            <person name="Januszkiewicz K."/>
            <person name="Wedrychowicz H."/>
        </authorList>
    </citation>
    <scope>NUCLEOTIDE SEQUENCE [LARGE SCALE GENOMIC DNA]</scope>
    <source>
        <strain evidence="7 8">DSM 17459</strain>
    </source>
</reference>
<keyword evidence="2 5" id="KW-0547">Nucleotide-binding</keyword>
<keyword evidence="8" id="KW-1185">Reference proteome</keyword>
<gene>
    <name evidence="7" type="ORF">SAMN02745158_03002</name>
</gene>
<dbReference type="GO" id="GO:0046872">
    <property type="term" value="F:metal ion binding"/>
    <property type="evidence" value="ECO:0007669"/>
    <property type="project" value="InterPro"/>
</dbReference>
<keyword evidence="1" id="KW-0436">Ligase</keyword>
<dbReference type="InterPro" id="IPR016102">
    <property type="entry name" value="Succinyl-CoA_synth-like"/>
</dbReference>
<evidence type="ECO:0000313" key="7">
    <source>
        <dbReference type="EMBL" id="SHF24612.1"/>
    </source>
</evidence>
<evidence type="ECO:0000256" key="3">
    <source>
        <dbReference type="ARBA" id="ARBA00022840"/>
    </source>
</evidence>
<evidence type="ECO:0000256" key="4">
    <source>
        <dbReference type="ARBA" id="ARBA00060888"/>
    </source>
</evidence>
<dbReference type="Gene3D" id="3.30.1490.20">
    <property type="entry name" value="ATP-grasp fold, A domain"/>
    <property type="match status" value="1"/>
</dbReference>
<dbReference type="Pfam" id="PF13549">
    <property type="entry name" value="ATP-grasp_5"/>
    <property type="match status" value="1"/>
</dbReference>
<name>A0A1M5A442_9CLOT</name>
<dbReference type="GO" id="GO:0016874">
    <property type="term" value="F:ligase activity"/>
    <property type="evidence" value="ECO:0007669"/>
    <property type="project" value="UniProtKB-KW"/>
</dbReference>
<evidence type="ECO:0000256" key="1">
    <source>
        <dbReference type="ARBA" id="ARBA00022598"/>
    </source>
</evidence>
<protein>
    <submittedName>
        <fullName evidence="7">Acetyltransferase</fullName>
    </submittedName>
</protein>
<dbReference type="OrthoDB" id="9807426at2"/>
<keyword evidence="7" id="KW-0808">Transferase</keyword>
<dbReference type="GO" id="GO:0005524">
    <property type="term" value="F:ATP binding"/>
    <property type="evidence" value="ECO:0007669"/>
    <property type="project" value="UniProtKB-UniRule"/>
</dbReference>
<sequence>MDLNKLLKARSLAVVGASEKPGFGGDTCRNILEYRKDLSRVYFVNPGRETVLGRKCYKSLSEIDDEVELVIICTSQATVCGLLREAKTKGCGGAVVFASGYSETGDEKGKAAEEELKSLAKELDIAVLGPNCGGFNNYVDDVISFAFPVEKRDRKGSIGFISQSGQFCINLMDSSEMRFSYAISIGNGKIVTLEDYLDFLVEDEHTKVIAVYMEGVQDAEHFASCLRKAAEKKKPVIIQKGGKSEKGGKIAASHTGALAGSDRAYDAVFDKFGVIRADDMQEMMSTALLLSTLKNLPEKAAFASMNISGGETAICADMGSTFGINYPDFEESTLKKLKSMLPSFCTPGNPLDMTAALCYDSDLYAEGLKVVMDDPNIEMVLIGITIQLVVADPTIYNIYHGVKKVVDQGYKKPIAILPFIEGTRNRDVAEKFREIGVPILPSPKYAFSALSHLSSYIRYDSSKRELSLAVPKKAPAGKRRALSEVKSKQMLMENGISLDLGVIVTSREDALEKAKYLTYPVVMKIESDDILHKSDVGGVILNIKSEDEIGKAFDTILTNVKSRMPEAKINGILMQNMMPQGTELILGVKRDAQFGPMLLAGLGGVFVEVFGDSSLYPIPLNKNEAYEMLKSLKSYKMLTGYRGTPPRDIDAVVEMMVAISEFARKNKDRLCELDINPLFVYGEGAGVGVADALVVLEE</sequence>
<dbReference type="PANTHER" id="PTHR43334">
    <property type="entry name" value="ACETATE--COA LIGASE [ADP-FORMING]"/>
    <property type="match status" value="1"/>
</dbReference>
<dbReference type="InterPro" id="IPR013815">
    <property type="entry name" value="ATP_grasp_subdomain_1"/>
</dbReference>
<organism evidence="7 8">
    <name type="scientific">Lactonifactor longoviformis DSM 17459</name>
    <dbReference type="NCBI Taxonomy" id="1122155"/>
    <lineage>
        <taxon>Bacteria</taxon>
        <taxon>Bacillati</taxon>
        <taxon>Bacillota</taxon>
        <taxon>Clostridia</taxon>
        <taxon>Eubacteriales</taxon>
        <taxon>Clostridiaceae</taxon>
        <taxon>Lactonifactor</taxon>
    </lineage>
</organism>
<dbReference type="Pfam" id="PF13607">
    <property type="entry name" value="Succ_CoA_lig"/>
    <property type="match status" value="1"/>
</dbReference>
<dbReference type="STRING" id="1122155.SAMN02745158_03002"/>
<accession>A0A1M5A442</accession>
<dbReference type="PROSITE" id="PS50975">
    <property type="entry name" value="ATP_GRASP"/>
    <property type="match status" value="1"/>
</dbReference>